<accession>A0A6V7WDD2</accession>
<dbReference type="Proteomes" id="UP000580250">
    <property type="component" value="Unassembled WGS sequence"/>
</dbReference>
<feature type="region of interest" description="Disordered" evidence="1">
    <location>
        <begin position="591"/>
        <end position="622"/>
    </location>
</feature>
<evidence type="ECO:0000313" key="3">
    <source>
        <dbReference type="Proteomes" id="UP000580250"/>
    </source>
</evidence>
<feature type="compositionally biased region" description="Polar residues" evidence="1">
    <location>
        <begin position="286"/>
        <end position="335"/>
    </location>
</feature>
<protein>
    <submittedName>
        <fullName evidence="2">Uncharacterized protein</fullName>
    </submittedName>
</protein>
<feature type="compositionally biased region" description="Polar residues" evidence="1">
    <location>
        <begin position="592"/>
        <end position="602"/>
    </location>
</feature>
<proteinExistence type="predicted"/>
<dbReference type="EMBL" id="CAJEWN010000525">
    <property type="protein sequence ID" value="CAD2185011.1"/>
    <property type="molecule type" value="Genomic_DNA"/>
</dbReference>
<feature type="region of interest" description="Disordered" evidence="1">
    <location>
        <begin position="286"/>
        <end position="340"/>
    </location>
</feature>
<dbReference type="AlphaFoldDB" id="A0A6V7WDD2"/>
<evidence type="ECO:0000256" key="1">
    <source>
        <dbReference type="SAM" id="MobiDB-lite"/>
    </source>
</evidence>
<evidence type="ECO:0000313" key="2">
    <source>
        <dbReference type="EMBL" id="CAD2185011.1"/>
    </source>
</evidence>
<sequence>MTKKSRLSLPKELIEDIVRTIKTCPEEEEFDVFNDECYEKPRLYAMRILKASSLINIFAYKAFMKRKIYLEVMKQQIGDKVDRTNIILEGIERALQIQNRELQGIRQELTHQGAAIRRNSRDLRVIHQELINQRQRFGRVFSYSAAPQPGQQVQPKQLVVNQNNSTNTQNFTSTQQIQRSNTGSFHHYGSRGSVVKSIDGIGRRLSSSAPQLGQQVHQYNQDNTTNTYQPQRADNGRLHPYFHPPRGSVVRPQMSPQRVGATSFRVNSPLGQQGNMRNLQQNRFATQQQNVDSSNFAAHSSGRNFSPITPTFEGNQHLRSQHHYSPNTTRQTQRSAYGGSHPYWPRGSVVRPHMPPQRAGTTSFRVNSPLGQQGNMGYFQQNRFATQQNVDSTNFAAHSCRNFSPITPTFEGNQHLRSQQAAYVNFNYSPIGQHGLDNLPHRFATQQHDVISSARSSGQSIHPNAQFSGNQHLYSLPARSTPFRVNSPIGQQGNMWNLQQNRFATQQNVDSTNFAAHSSGRNFSPITPTSEGNQHFRSQQAGAVNFNYSPIGQQGNLANMPQNRFATQQQNINSNVSARFSGRFYSSAPEVSGTQQFSTTPQQHDDYFYDPSVPSTSQQRNN</sequence>
<gene>
    <name evidence="2" type="ORF">MENT_LOCUS37406</name>
</gene>
<feature type="compositionally biased region" description="Polar residues" evidence="1">
    <location>
        <begin position="613"/>
        <end position="622"/>
    </location>
</feature>
<name>A0A6V7WDD2_MELEN</name>
<comment type="caution">
    <text evidence="2">The sequence shown here is derived from an EMBL/GenBank/DDBJ whole genome shotgun (WGS) entry which is preliminary data.</text>
</comment>
<organism evidence="2 3">
    <name type="scientific">Meloidogyne enterolobii</name>
    <name type="common">Root-knot nematode worm</name>
    <name type="synonym">Meloidogyne mayaguensis</name>
    <dbReference type="NCBI Taxonomy" id="390850"/>
    <lineage>
        <taxon>Eukaryota</taxon>
        <taxon>Metazoa</taxon>
        <taxon>Ecdysozoa</taxon>
        <taxon>Nematoda</taxon>
        <taxon>Chromadorea</taxon>
        <taxon>Rhabditida</taxon>
        <taxon>Tylenchina</taxon>
        <taxon>Tylenchomorpha</taxon>
        <taxon>Tylenchoidea</taxon>
        <taxon>Meloidogynidae</taxon>
        <taxon>Meloidogyninae</taxon>
        <taxon>Meloidogyne</taxon>
    </lineage>
</organism>
<reference evidence="2 3" key="1">
    <citation type="submission" date="2020-08" db="EMBL/GenBank/DDBJ databases">
        <authorList>
            <person name="Koutsovoulos G."/>
            <person name="Danchin GJ E."/>
        </authorList>
    </citation>
    <scope>NUCLEOTIDE SEQUENCE [LARGE SCALE GENOMIC DNA]</scope>
</reference>